<comment type="caution">
    <text evidence="2">The sequence shown here is derived from an EMBL/GenBank/DDBJ whole genome shotgun (WGS) entry which is preliminary data.</text>
</comment>
<evidence type="ECO:0000313" key="3">
    <source>
        <dbReference type="Proteomes" id="UP000298458"/>
    </source>
</evidence>
<organism evidence="2 3">
    <name type="scientific">Leptospira fletcheri</name>
    <dbReference type="NCBI Taxonomy" id="2484981"/>
    <lineage>
        <taxon>Bacteria</taxon>
        <taxon>Pseudomonadati</taxon>
        <taxon>Spirochaetota</taxon>
        <taxon>Spirochaetia</taxon>
        <taxon>Leptospirales</taxon>
        <taxon>Leptospiraceae</taxon>
        <taxon>Leptospira</taxon>
    </lineage>
</organism>
<feature type="domain" description="Beta-lactamase-related" evidence="1">
    <location>
        <begin position="122"/>
        <end position="385"/>
    </location>
</feature>
<dbReference type="Gene3D" id="3.40.710.10">
    <property type="entry name" value="DD-peptidase/beta-lactamase superfamily"/>
    <property type="match status" value="1"/>
</dbReference>
<reference evidence="2" key="1">
    <citation type="journal article" date="2019" name="PLoS Negl. Trop. Dis.">
        <title>Revisiting the worldwide diversity of Leptospira species in the environment.</title>
        <authorList>
            <person name="Vincent A.T."/>
            <person name="Schiettekatte O."/>
            <person name="Bourhy P."/>
            <person name="Veyrier F.J."/>
            <person name="Picardeau M."/>
        </authorList>
    </citation>
    <scope>NUCLEOTIDE SEQUENCE [LARGE SCALE GENOMIC DNA]</scope>
    <source>
        <strain evidence="2">SSW15</strain>
    </source>
</reference>
<accession>A0A4R9GID7</accession>
<name>A0A4R9GID7_9LEPT</name>
<proteinExistence type="predicted"/>
<dbReference type="Pfam" id="PF00144">
    <property type="entry name" value="Beta-lactamase"/>
    <property type="match status" value="1"/>
</dbReference>
<dbReference type="AlphaFoldDB" id="A0A4R9GID7"/>
<dbReference type="InterPro" id="IPR012338">
    <property type="entry name" value="Beta-lactam/transpept-like"/>
</dbReference>
<dbReference type="PANTHER" id="PTHR43283">
    <property type="entry name" value="BETA-LACTAMASE-RELATED"/>
    <property type="match status" value="1"/>
</dbReference>
<dbReference type="InterPro" id="IPR001466">
    <property type="entry name" value="Beta-lactam-related"/>
</dbReference>
<dbReference type="SUPFAM" id="SSF56601">
    <property type="entry name" value="beta-lactamase/transpeptidase-like"/>
    <property type="match status" value="1"/>
</dbReference>
<keyword evidence="2" id="KW-0378">Hydrolase</keyword>
<dbReference type="PANTHER" id="PTHR43283:SF7">
    <property type="entry name" value="BETA-LACTAMASE-RELATED DOMAIN-CONTAINING PROTEIN"/>
    <property type="match status" value="1"/>
</dbReference>
<dbReference type="GO" id="GO:0016787">
    <property type="term" value="F:hydrolase activity"/>
    <property type="evidence" value="ECO:0007669"/>
    <property type="project" value="UniProtKB-KW"/>
</dbReference>
<dbReference type="EMBL" id="RQET01000004">
    <property type="protein sequence ID" value="TGK12379.1"/>
    <property type="molecule type" value="Genomic_DNA"/>
</dbReference>
<protein>
    <submittedName>
        <fullName evidence="2">Class C beta-lactamase-related serine hydrolase</fullName>
    </submittedName>
</protein>
<gene>
    <name evidence="2" type="ORF">EHO60_09015</name>
</gene>
<evidence type="ECO:0000313" key="2">
    <source>
        <dbReference type="EMBL" id="TGK12379.1"/>
    </source>
</evidence>
<sequence length="411" mass="46431">MMSPKKFKEKNVERIPVLSSIDMKVLLGLFFCFLLVNTDLLRAESDRFACKIPVSDSDWKTDSPASQGFHEGKLCLRLKEISESGENIHSVLVERSGKLVAEMYLKGRDRSMARNYGFRWPFSSAVPFDATQLHDQRSVSKSVVSLLLGIAIDKGKLKLDDPFLDSYPDLKGLSSQGREKIRIRHLLTMSAGLNWQEMRNGPLTSDELPLLWKKDLVSYYFDRELETVPGEKFNYSGGATSALADILTKIDGRNLLQIAQEDFFSPLGIYEWEWAETFRGIPMAYAGLRLKPRDMLKIGRLINQNGIWKGKSLVSASWVEDSIRPHVTTDINLMSVNGEVVEYGYQWWTGAFDRQGQKLRWSAAIGNGGQRIFVVPELDLTCVITAGDYGDPDIQKTVSKIFANLLDTLEK</sequence>
<dbReference type="Proteomes" id="UP000298458">
    <property type="component" value="Unassembled WGS sequence"/>
</dbReference>
<keyword evidence="3" id="KW-1185">Reference proteome</keyword>
<dbReference type="InterPro" id="IPR050789">
    <property type="entry name" value="Diverse_Enzym_Activities"/>
</dbReference>
<dbReference type="OrthoDB" id="9773047at2"/>
<evidence type="ECO:0000259" key="1">
    <source>
        <dbReference type="Pfam" id="PF00144"/>
    </source>
</evidence>